<keyword evidence="5" id="KW-0233">DNA recombination</keyword>
<dbReference type="Pfam" id="PF14659">
    <property type="entry name" value="Phage_int_SAM_3"/>
    <property type="match status" value="1"/>
</dbReference>
<dbReference type="RefSeq" id="WP_009531286.1">
    <property type="nucleotide sequence ID" value="NZ_ALNK01000027.1"/>
</dbReference>
<comment type="function">
    <text evidence="1">Site-specific tyrosine recombinase, which acts by catalyzing the cutting and rejoining of the recombining DNA molecules.</text>
</comment>
<evidence type="ECO:0000313" key="8">
    <source>
        <dbReference type="Proteomes" id="UP000005244"/>
    </source>
</evidence>
<reference evidence="7 8" key="1">
    <citation type="submission" date="2012-07" db="EMBL/GenBank/DDBJ databases">
        <authorList>
            <person name="Durkin A.S."/>
            <person name="McCorrison J."/>
            <person name="Torralba M."/>
            <person name="Gillis M."/>
            <person name="Methe B."/>
            <person name="Sutton G."/>
            <person name="Nelson K.E."/>
        </authorList>
    </citation>
    <scope>NUCLEOTIDE SEQUENCE [LARGE SCALE GENOMIC DNA]</scope>
    <source>
        <strain evidence="7 8">OBRC8</strain>
    </source>
</reference>
<dbReference type="PANTHER" id="PTHR30349">
    <property type="entry name" value="PHAGE INTEGRASE-RELATED"/>
    <property type="match status" value="1"/>
</dbReference>
<dbReference type="InterPro" id="IPR011010">
    <property type="entry name" value="DNA_brk_join_enz"/>
</dbReference>
<evidence type="ECO:0000313" key="7">
    <source>
        <dbReference type="EMBL" id="EJU21440.1"/>
    </source>
</evidence>
<keyword evidence="4" id="KW-0238">DNA-binding</keyword>
<dbReference type="PROSITE" id="PS51898">
    <property type="entry name" value="TYR_RECOMBINASE"/>
    <property type="match status" value="1"/>
</dbReference>
<name>J6H889_9FIRM</name>
<dbReference type="Pfam" id="PF00589">
    <property type="entry name" value="Phage_integrase"/>
    <property type="match status" value="1"/>
</dbReference>
<evidence type="ECO:0000256" key="1">
    <source>
        <dbReference type="ARBA" id="ARBA00003283"/>
    </source>
</evidence>
<proteinExistence type="inferred from homology"/>
<dbReference type="InterPro" id="IPR004107">
    <property type="entry name" value="Integrase_SAM-like_N"/>
</dbReference>
<dbReference type="InterPro" id="IPR050090">
    <property type="entry name" value="Tyrosine_recombinase_XerCD"/>
</dbReference>
<dbReference type="InterPro" id="IPR002104">
    <property type="entry name" value="Integrase_catalytic"/>
</dbReference>
<accession>J6H889</accession>
<dbReference type="InterPro" id="IPR013762">
    <property type="entry name" value="Integrase-like_cat_sf"/>
</dbReference>
<dbReference type="GO" id="GO:0003677">
    <property type="term" value="F:DNA binding"/>
    <property type="evidence" value="ECO:0007669"/>
    <property type="project" value="UniProtKB-KW"/>
</dbReference>
<keyword evidence="8" id="KW-1185">Reference proteome</keyword>
<evidence type="ECO:0000256" key="4">
    <source>
        <dbReference type="ARBA" id="ARBA00023125"/>
    </source>
</evidence>
<dbReference type="GO" id="GO:0015074">
    <property type="term" value="P:DNA integration"/>
    <property type="evidence" value="ECO:0007669"/>
    <property type="project" value="UniProtKB-KW"/>
</dbReference>
<evidence type="ECO:0000256" key="5">
    <source>
        <dbReference type="ARBA" id="ARBA00023172"/>
    </source>
</evidence>
<dbReference type="InterPro" id="IPR010998">
    <property type="entry name" value="Integrase_recombinase_N"/>
</dbReference>
<dbReference type="Gene3D" id="1.10.443.10">
    <property type="entry name" value="Intergrase catalytic core"/>
    <property type="match status" value="1"/>
</dbReference>
<dbReference type="PANTHER" id="PTHR30349:SF64">
    <property type="entry name" value="PROPHAGE INTEGRASE INTD-RELATED"/>
    <property type="match status" value="1"/>
</dbReference>
<gene>
    <name evidence="7" type="ORF">HMPREF1143_0283</name>
</gene>
<dbReference type="AlphaFoldDB" id="J6H889"/>
<keyword evidence="3" id="KW-0229">DNA integration</keyword>
<dbReference type="GO" id="GO:0006310">
    <property type="term" value="P:DNA recombination"/>
    <property type="evidence" value="ECO:0007669"/>
    <property type="project" value="UniProtKB-KW"/>
</dbReference>
<dbReference type="CDD" id="cd01189">
    <property type="entry name" value="INT_ICEBs1_C_like"/>
    <property type="match status" value="1"/>
</dbReference>
<comment type="caution">
    <text evidence="7">The sequence shown here is derived from an EMBL/GenBank/DDBJ whole genome shotgun (WGS) entry which is preliminary data.</text>
</comment>
<comment type="similarity">
    <text evidence="2">Belongs to the 'phage' integrase family.</text>
</comment>
<dbReference type="EMBL" id="ALNK01000027">
    <property type="protein sequence ID" value="EJU21440.1"/>
    <property type="molecule type" value="Genomic_DNA"/>
</dbReference>
<protein>
    <submittedName>
        <fullName evidence="7">Site-specific recombinase, phage integrase family</fullName>
    </submittedName>
</protein>
<sequence>MIYNESTIFKDFYDTFLSWYKSQVKETTFINRKTIADRHILSYFKNAELKKITALTINNWQETLITAGYSKRYIKSIHIFLHQIFERAVRLNIINSNPAEIAGNVKAENRKVEFWTLDEFNKFQAANPREDLRQQMIYYAIHFLFFTGLRIGEFSALQIKDFDGNLIDVNKNLIYKNKDDYYFSTLKTKSSYRIIDLDDVTIKLLNESLELQSIFLDKENSEFLFTDNYYPLVKSYFSKFIDKYSKKAGVPRIKVHALRHSHASYLISLGIDCQRDLVTHPQSKH</sequence>
<dbReference type="Gene3D" id="1.10.150.130">
    <property type="match status" value="1"/>
</dbReference>
<feature type="domain" description="Tyr recombinase" evidence="6">
    <location>
        <begin position="110"/>
        <end position="285"/>
    </location>
</feature>
<evidence type="ECO:0000259" key="6">
    <source>
        <dbReference type="PROSITE" id="PS51898"/>
    </source>
</evidence>
<evidence type="ECO:0000256" key="2">
    <source>
        <dbReference type="ARBA" id="ARBA00008857"/>
    </source>
</evidence>
<organism evidence="7 8">
    <name type="scientific">Peptoanaerobacter stomatis</name>
    <dbReference type="NCBI Taxonomy" id="796937"/>
    <lineage>
        <taxon>Bacteria</taxon>
        <taxon>Bacillati</taxon>
        <taxon>Bacillota</taxon>
        <taxon>Clostridia</taxon>
        <taxon>Peptostreptococcales</taxon>
        <taxon>Filifactoraceae</taxon>
        <taxon>Peptoanaerobacter</taxon>
    </lineage>
</organism>
<evidence type="ECO:0000256" key="3">
    <source>
        <dbReference type="ARBA" id="ARBA00022908"/>
    </source>
</evidence>
<dbReference type="SUPFAM" id="SSF56349">
    <property type="entry name" value="DNA breaking-rejoining enzymes"/>
    <property type="match status" value="1"/>
</dbReference>
<dbReference type="Proteomes" id="UP000005244">
    <property type="component" value="Unassembled WGS sequence"/>
</dbReference>